<feature type="region of interest" description="Disordered" evidence="3">
    <location>
        <begin position="263"/>
        <end position="290"/>
    </location>
</feature>
<name>A0A8J4B7Z5_9CHLO</name>
<feature type="compositionally biased region" description="Low complexity" evidence="3">
    <location>
        <begin position="446"/>
        <end position="459"/>
    </location>
</feature>
<evidence type="ECO:0000259" key="4">
    <source>
        <dbReference type="PROSITE" id="PS50174"/>
    </source>
</evidence>
<dbReference type="AlphaFoldDB" id="A0A8J4B7Z5"/>
<dbReference type="Proteomes" id="UP000747399">
    <property type="component" value="Unassembled WGS sequence"/>
</dbReference>
<accession>A0A8J4B7Z5</accession>
<dbReference type="PROSITE" id="PS50174">
    <property type="entry name" value="G_PATCH"/>
    <property type="match status" value="1"/>
</dbReference>
<reference evidence="5" key="1">
    <citation type="journal article" date="2021" name="Proc. Natl. Acad. Sci. U.S.A.">
        <title>Three genomes in the algal genus Volvox reveal the fate of a haploid sex-determining region after a transition to homothallism.</title>
        <authorList>
            <person name="Yamamoto K."/>
            <person name="Hamaji T."/>
            <person name="Kawai-Toyooka H."/>
            <person name="Matsuzaki R."/>
            <person name="Takahashi F."/>
            <person name="Nishimura Y."/>
            <person name="Kawachi M."/>
            <person name="Noguchi H."/>
            <person name="Minakuchi Y."/>
            <person name="Umen J.G."/>
            <person name="Toyoda A."/>
            <person name="Nozaki H."/>
        </authorList>
    </citation>
    <scope>NUCLEOTIDE SEQUENCE</scope>
    <source>
        <strain evidence="5">NIES-3780</strain>
    </source>
</reference>
<organism evidence="5 6">
    <name type="scientific">Volvox africanus</name>
    <dbReference type="NCBI Taxonomy" id="51714"/>
    <lineage>
        <taxon>Eukaryota</taxon>
        <taxon>Viridiplantae</taxon>
        <taxon>Chlorophyta</taxon>
        <taxon>core chlorophytes</taxon>
        <taxon>Chlorophyceae</taxon>
        <taxon>CS clade</taxon>
        <taxon>Chlamydomonadales</taxon>
        <taxon>Volvocaceae</taxon>
        <taxon>Volvox</taxon>
    </lineage>
</organism>
<proteinExistence type="predicted"/>
<feature type="region of interest" description="Disordered" evidence="3">
    <location>
        <begin position="94"/>
        <end position="162"/>
    </location>
</feature>
<dbReference type="PANTHER" id="PTHR23149:SF9">
    <property type="entry name" value="G PATCH DOMAIN-CONTAINING PROTEIN 4"/>
    <property type="match status" value="1"/>
</dbReference>
<dbReference type="EMBL" id="BNCO01000015">
    <property type="protein sequence ID" value="GIL53485.1"/>
    <property type="molecule type" value="Genomic_DNA"/>
</dbReference>
<sequence length="637" mass="66854">MTAMAKPLMSVPLFQGVDKNSAGYRLLSSMGWKEGEGLGAQKQGIKEHVKVKKKHDAMGVGAAESSQNLRDWTTGMVSFDRILSNLKEVTANRRADNCDDSNGSSSSDEERVQKQAKMTNQNKAKGAKRKRASPSSDSKTTSSSSSSGAESDDGDDGKAGKAAPATAVAVTAAGHGAKRLKLASHVGRYSKRERAKFVKAYSASDLDAILGGVAGKDGAAAAQSDDDVDTGGVGAAASALVPDAMMGFMPVIAEIRAVQRSQGGACSSSNSSDAEADAGGSAQRRRAASVSQVGITSVAVGKSRPRQEKEQLQQQEYEHGIKPWWASMFVQAGRMGTIRQELRAGKEHHGKAKINVTGFQEQDQENLYEQAQHGAAHGRQGLGRSDMPKKVAGARWCGTKTKLDDDDDDGEPQGNADLKGEISGSDASSESEDDHVVVVLSKKEQAAAAAAAAGTAAGTPSPGKIAKDAAEHACPGKEGGGKQKRAVKNGRKVKDAQEGGMATHQQDHEGKKSKKKKKKLTSDKMGTEADDEVEESRPVPWAACAGSAIVEVGGDSGNGAVKAKKWRKLVRQLLADAPERRLKLKKLKKQLEVAHGLGRGSGAKGADEGSSGMAAVLEQLRSSKKFVVCDKFVTLTQ</sequence>
<feature type="compositionally biased region" description="Low complexity" evidence="3">
    <location>
        <begin position="133"/>
        <end position="149"/>
    </location>
</feature>
<comment type="subcellular location">
    <subcellularLocation>
        <location evidence="1">Nucleus</location>
    </subcellularLocation>
</comment>
<evidence type="ECO:0000256" key="1">
    <source>
        <dbReference type="ARBA" id="ARBA00004123"/>
    </source>
</evidence>
<keyword evidence="2" id="KW-0539">Nucleus</keyword>
<evidence type="ECO:0000256" key="2">
    <source>
        <dbReference type="ARBA" id="ARBA00023242"/>
    </source>
</evidence>
<dbReference type="GO" id="GO:0003676">
    <property type="term" value="F:nucleic acid binding"/>
    <property type="evidence" value="ECO:0007669"/>
    <property type="project" value="InterPro"/>
</dbReference>
<feature type="region of interest" description="Disordered" evidence="3">
    <location>
        <begin position="371"/>
        <end position="538"/>
    </location>
</feature>
<dbReference type="PANTHER" id="PTHR23149">
    <property type="entry name" value="G PATCH DOMAIN CONTAINING PROTEIN"/>
    <property type="match status" value="1"/>
</dbReference>
<dbReference type="Pfam" id="PF25879">
    <property type="entry name" value="WHD_LYAR"/>
    <property type="match status" value="1"/>
</dbReference>
<protein>
    <recommendedName>
        <fullName evidence="4">G-patch domain-containing protein</fullName>
    </recommendedName>
</protein>
<dbReference type="InterPro" id="IPR058719">
    <property type="entry name" value="WHD_LYAR"/>
</dbReference>
<comment type="caution">
    <text evidence="5">The sequence shown here is derived from an EMBL/GenBank/DDBJ whole genome shotgun (WGS) entry which is preliminary data.</text>
</comment>
<feature type="compositionally biased region" description="Basic and acidic residues" evidence="3">
    <location>
        <begin position="465"/>
        <end position="481"/>
    </location>
</feature>
<evidence type="ECO:0000256" key="3">
    <source>
        <dbReference type="SAM" id="MobiDB-lite"/>
    </source>
</evidence>
<dbReference type="InterPro" id="IPR000467">
    <property type="entry name" value="G_patch_dom"/>
</dbReference>
<dbReference type="Pfam" id="PF01585">
    <property type="entry name" value="G-patch"/>
    <property type="match status" value="1"/>
</dbReference>
<keyword evidence="6" id="KW-1185">Reference proteome</keyword>
<dbReference type="GO" id="GO:0005730">
    <property type="term" value="C:nucleolus"/>
    <property type="evidence" value="ECO:0007669"/>
    <property type="project" value="TreeGrafter"/>
</dbReference>
<dbReference type="SMART" id="SM00443">
    <property type="entry name" value="G_patch"/>
    <property type="match status" value="1"/>
</dbReference>
<dbReference type="InterPro" id="IPR050656">
    <property type="entry name" value="PINX1"/>
</dbReference>
<evidence type="ECO:0000313" key="6">
    <source>
        <dbReference type="Proteomes" id="UP000747399"/>
    </source>
</evidence>
<feature type="compositionally biased region" description="Basic residues" evidence="3">
    <location>
        <begin position="482"/>
        <end position="491"/>
    </location>
</feature>
<feature type="domain" description="G-patch" evidence="4">
    <location>
        <begin position="19"/>
        <end position="65"/>
    </location>
</feature>
<evidence type="ECO:0000313" key="5">
    <source>
        <dbReference type="EMBL" id="GIL53485.1"/>
    </source>
</evidence>
<gene>
    <name evidence="5" type="ORF">Vafri_9078</name>
</gene>